<reference evidence="1 2" key="1">
    <citation type="submission" date="2019-04" db="EMBL/GenBank/DDBJ databases">
        <authorList>
            <person name="Feng G."/>
            <person name="Zhang J."/>
            <person name="Zhu H."/>
        </authorList>
    </citation>
    <scope>NUCLEOTIDE SEQUENCE [LARGE SCALE GENOMIC DNA]</scope>
    <source>
        <strain evidence="1 2">9PBR-1</strain>
    </source>
</reference>
<name>A0A4Z0Q278_9BACT</name>
<dbReference type="AlphaFoldDB" id="A0A4Z0Q278"/>
<dbReference type="Proteomes" id="UP000298471">
    <property type="component" value="Unassembled WGS sequence"/>
</dbReference>
<keyword evidence="2" id="KW-1185">Reference proteome</keyword>
<proteinExistence type="predicted"/>
<dbReference type="RefSeq" id="WP_135397612.1">
    <property type="nucleotide sequence ID" value="NZ_SRMB01000005.1"/>
</dbReference>
<accession>A0A4Z0Q278</accession>
<gene>
    <name evidence="1" type="ORF">E5K02_20875</name>
</gene>
<evidence type="ECO:0000313" key="2">
    <source>
        <dbReference type="Proteomes" id="UP000298471"/>
    </source>
</evidence>
<protein>
    <submittedName>
        <fullName evidence="1">Uncharacterized protein</fullName>
    </submittedName>
</protein>
<evidence type="ECO:0000313" key="1">
    <source>
        <dbReference type="EMBL" id="TGE22822.1"/>
    </source>
</evidence>
<dbReference type="EMBL" id="SRMB01000005">
    <property type="protein sequence ID" value="TGE22822.1"/>
    <property type="molecule type" value="Genomic_DNA"/>
</dbReference>
<sequence length="137" mass="15045">MTQPYTLQLRPVCPAHGVYLRWLSPLGNWEPWFFNGDMDATTVPEAGTVFRSEQGPAQLLRRGGVDKLLLRAGNLTPAQHAALTTLLDSPQVYMQEASGRLTSVLVTAAPAGRTSSDSRTTFDVEVVLRPRNPLTRV</sequence>
<organism evidence="1 2">
    <name type="scientific">Hymenobacter metallicola</name>
    <dbReference type="NCBI Taxonomy" id="2563114"/>
    <lineage>
        <taxon>Bacteria</taxon>
        <taxon>Pseudomonadati</taxon>
        <taxon>Bacteroidota</taxon>
        <taxon>Cytophagia</taxon>
        <taxon>Cytophagales</taxon>
        <taxon>Hymenobacteraceae</taxon>
        <taxon>Hymenobacter</taxon>
    </lineage>
</organism>
<dbReference type="OrthoDB" id="884818at2"/>
<comment type="caution">
    <text evidence="1">The sequence shown here is derived from an EMBL/GenBank/DDBJ whole genome shotgun (WGS) entry which is preliminary data.</text>
</comment>